<gene>
    <name evidence="2" type="ORF">PVAG01_04499</name>
</gene>
<evidence type="ECO:0000256" key="1">
    <source>
        <dbReference type="SAM" id="MobiDB-lite"/>
    </source>
</evidence>
<sequence>MSLTQSYQNSTDNPDLTPPPGSMAEPHRMPSSASKGKQTSIHIPIILPSLQSSLESSFRSTPDRWENPRESIGDFYSVSNSRFGTIKFWEGTGPAGAVWEVLNPQIMTLLNTHGEDSKLKPAVLVSCGFFMAGKNEDTASPALVVICKDKRTSSRIKKIIETSGILSQPEFREVKLMSSRSDPQHPGSEIRAIASDVESEEPAVESSNRSIYRIKSDEQVACGMKILVPSGDPRLEKFRKATIGGFLQVANGEIMGLTVAHVFEINEALPTEEDPTTGDRLTSAEGADSDYDSGSDFEFDVEFDVVPPNHGLGSSLRNEKESPELPLITHPYRDLQEIGTLHAISTSSKSGLDWALIKFSKSISHPGIMGELSPPTTHLTSLCDEPPYPHLKVVRLEGNSLFVEVWEVEFSGELAYGDSGTWVFGDLEDKSPFIGTIVAGDVHSGLAYVILASNTLADIQSVLGVEVKPAYHDYDCDQCSWLGSSEWFPDPMSYVEVCINLYTTLIIPIHILI</sequence>
<dbReference type="Proteomes" id="UP001629113">
    <property type="component" value="Unassembled WGS sequence"/>
</dbReference>
<reference evidence="2 3" key="1">
    <citation type="submission" date="2024-06" db="EMBL/GenBank/DDBJ databases">
        <title>Complete genome of Phlyctema vagabunda strain 19-DSS-EL-015.</title>
        <authorList>
            <person name="Fiorenzani C."/>
        </authorList>
    </citation>
    <scope>NUCLEOTIDE SEQUENCE [LARGE SCALE GENOMIC DNA]</scope>
    <source>
        <strain evidence="2 3">19-DSS-EL-015</strain>
    </source>
</reference>
<comment type="caution">
    <text evidence="2">The sequence shown here is derived from an EMBL/GenBank/DDBJ whole genome shotgun (WGS) entry which is preliminary data.</text>
</comment>
<feature type="region of interest" description="Disordered" evidence="1">
    <location>
        <begin position="269"/>
        <end position="292"/>
    </location>
</feature>
<keyword evidence="3" id="KW-1185">Reference proteome</keyword>
<accession>A0ABR4PPF5</accession>
<protein>
    <submittedName>
        <fullName evidence="2">Uncharacterized protein</fullName>
    </submittedName>
</protein>
<feature type="region of interest" description="Disordered" evidence="1">
    <location>
        <begin position="1"/>
        <end position="37"/>
    </location>
</feature>
<organism evidence="2 3">
    <name type="scientific">Phlyctema vagabunda</name>
    <dbReference type="NCBI Taxonomy" id="108571"/>
    <lineage>
        <taxon>Eukaryota</taxon>
        <taxon>Fungi</taxon>
        <taxon>Dikarya</taxon>
        <taxon>Ascomycota</taxon>
        <taxon>Pezizomycotina</taxon>
        <taxon>Leotiomycetes</taxon>
        <taxon>Helotiales</taxon>
        <taxon>Dermateaceae</taxon>
        <taxon>Phlyctema</taxon>
    </lineage>
</organism>
<evidence type="ECO:0000313" key="3">
    <source>
        <dbReference type="Proteomes" id="UP001629113"/>
    </source>
</evidence>
<proteinExistence type="predicted"/>
<evidence type="ECO:0000313" key="2">
    <source>
        <dbReference type="EMBL" id="KAL3425218.1"/>
    </source>
</evidence>
<dbReference type="EMBL" id="JBFCZG010000003">
    <property type="protein sequence ID" value="KAL3425218.1"/>
    <property type="molecule type" value="Genomic_DNA"/>
</dbReference>
<name>A0ABR4PPF5_9HELO</name>
<feature type="compositionally biased region" description="Polar residues" evidence="1">
    <location>
        <begin position="1"/>
        <end position="14"/>
    </location>
</feature>